<keyword evidence="3" id="KW-1185">Reference proteome</keyword>
<feature type="domain" description="Amidase" evidence="1">
    <location>
        <begin position="28"/>
        <end position="467"/>
    </location>
</feature>
<name>A0ABT1NH14_9FIRM</name>
<dbReference type="PIRSF" id="PIRSF001221">
    <property type="entry name" value="Amidase_fungi"/>
    <property type="match status" value="1"/>
</dbReference>
<dbReference type="PANTHER" id="PTHR42678">
    <property type="entry name" value="AMIDASE"/>
    <property type="match status" value="1"/>
</dbReference>
<evidence type="ECO:0000259" key="1">
    <source>
        <dbReference type="Pfam" id="PF01425"/>
    </source>
</evidence>
<dbReference type="Gene3D" id="3.90.1300.10">
    <property type="entry name" value="Amidase signature (AS) domain"/>
    <property type="match status" value="1"/>
</dbReference>
<gene>
    <name evidence="2" type="ORF">LJD61_13605</name>
</gene>
<dbReference type="EMBL" id="JAJEKE010000013">
    <property type="protein sequence ID" value="MCQ1530577.1"/>
    <property type="molecule type" value="Genomic_DNA"/>
</dbReference>
<evidence type="ECO:0000313" key="3">
    <source>
        <dbReference type="Proteomes" id="UP001651880"/>
    </source>
</evidence>
<sequence length="491" mass="52905">MSSFKCFETTIAQVHEAMLAGKLTCRQLVEYYLKRIEAYDQKGPALNSIILVNPKALEEADALDAALKEKGLTGALHGIPIILKDNVDTYDMATTAGSLSLKGFVPEDDAYITRKLREAGAIILAKSNLHEFAIWGETISSILGQTLNPYDLTRTPGGSSGGTGAAMAANFGLAGIGTDTINSIRSPSSANSLVGIRPTIGLVSRDGIVPYSFTQDTAGPICRTVADAVAVLDVIAGYDKADDETAWCCGKIPKTYKAFLNKDGLKGKRIGILESFFGKDEVHKEVNKPVRESIEMLKENGAELISITEEINSGWLTSSVSVHLDDLKDHLNIYLKALPDYAPVHSVEEVMASGKYHPGIKENMEKAMALSVGTPEYNQKLVLRAQTQTKVMKLMADYELDAIVYPHQQQLVCKTGGSQQQRNGVLCSVTGFPSIAVPAGFSTPSADAPIGVPVGMEIIGRPWSEPVLIEIAYAFEQASQLRRIPASTPEL</sequence>
<dbReference type="SUPFAM" id="SSF75304">
    <property type="entry name" value="Amidase signature (AS) enzymes"/>
    <property type="match status" value="1"/>
</dbReference>
<dbReference type="InterPro" id="IPR036928">
    <property type="entry name" value="AS_sf"/>
</dbReference>
<reference evidence="2 3" key="1">
    <citation type="submission" date="2021-10" db="EMBL/GenBank/DDBJ databases">
        <title>Lutispora strain m25 sp. nov., a thermophilic, non-spore-forming bacterium isolated from a lab-scale methanogenic bioreactor digesting anaerobic sludge.</title>
        <authorList>
            <person name="El Houari A."/>
            <person name="Mcdonald J."/>
        </authorList>
    </citation>
    <scope>NUCLEOTIDE SEQUENCE [LARGE SCALE GENOMIC DNA]</scope>
    <source>
        <strain evidence="3">m25</strain>
    </source>
</reference>
<dbReference type="PANTHER" id="PTHR42678:SF5">
    <property type="entry name" value="GLUTAMYL-TRNA(GLN) AMIDOTRANSFERASE SUBUNIT A"/>
    <property type="match status" value="1"/>
</dbReference>
<dbReference type="InterPro" id="IPR023631">
    <property type="entry name" value="Amidase_dom"/>
</dbReference>
<organism evidence="2 3">
    <name type="scientific">Lutispora saccharofermentans</name>
    <dbReference type="NCBI Taxonomy" id="3024236"/>
    <lineage>
        <taxon>Bacteria</taxon>
        <taxon>Bacillati</taxon>
        <taxon>Bacillota</taxon>
        <taxon>Clostridia</taxon>
        <taxon>Lutisporales</taxon>
        <taxon>Lutisporaceae</taxon>
        <taxon>Lutispora</taxon>
    </lineage>
</organism>
<proteinExistence type="predicted"/>
<protein>
    <submittedName>
        <fullName evidence="2">Amidase</fullName>
    </submittedName>
</protein>
<accession>A0ABT1NH14</accession>
<dbReference type="Pfam" id="PF01425">
    <property type="entry name" value="Amidase"/>
    <property type="match status" value="1"/>
</dbReference>
<comment type="caution">
    <text evidence="2">The sequence shown here is derived from an EMBL/GenBank/DDBJ whole genome shotgun (WGS) entry which is preliminary data.</text>
</comment>
<evidence type="ECO:0000313" key="2">
    <source>
        <dbReference type="EMBL" id="MCQ1530577.1"/>
    </source>
</evidence>
<dbReference type="Proteomes" id="UP001651880">
    <property type="component" value="Unassembled WGS sequence"/>
</dbReference>